<dbReference type="PANTHER" id="PTHR36845">
    <property type="entry name" value="HYDROLASE, PUTATIVE (AFU_ORTHOLOGUE AFUA_7G05090)-RELATED"/>
    <property type="match status" value="1"/>
</dbReference>
<comment type="similarity">
    <text evidence="2">Belongs to the glycosyl hydrolase 88 family.</text>
</comment>
<dbReference type="PANTHER" id="PTHR36845:SF1">
    <property type="entry name" value="HYDROLASE, PUTATIVE (AFU_ORTHOLOGUE AFUA_7G05090)-RELATED"/>
    <property type="match status" value="1"/>
</dbReference>
<dbReference type="GO" id="GO:0052757">
    <property type="term" value="F:chondroitin hydrolase activity"/>
    <property type="evidence" value="ECO:0007669"/>
    <property type="project" value="TreeGrafter"/>
</dbReference>
<dbReference type="KEGG" id="bha:BH2054"/>
<feature type="binding site" evidence="4">
    <location>
        <position position="338"/>
    </location>
    <ligand>
        <name>substrate</name>
    </ligand>
</feature>
<feature type="binding site" evidence="4">
    <location>
        <position position="208"/>
    </location>
    <ligand>
        <name>substrate</name>
    </ligand>
</feature>
<dbReference type="Proteomes" id="UP000001258">
    <property type="component" value="Chromosome"/>
</dbReference>
<evidence type="ECO:0000256" key="2">
    <source>
        <dbReference type="ARBA" id="ARBA00038358"/>
    </source>
</evidence>
<dbReference type="InterPro" id="IPR052369">
    <property type="entry name" value="UG_Glycosaminoglycan_Hydrolase"/>
</dbReference>
<reference evidence="5 6" key="1">
    <citation type="journal article" date="2000" name="Nucleic Acids Res.">
        <title>Complete genome sequence of the alkaliphilic bacterium Bacillus halodurans and genomic sequence comparison with Bacillus subtilis.</title>
        <authorList>
            <person name="Takami H."/>
            <person name="Nakasone K."/>
            <person name="Takaki Y."/>
            <person name="Maeno G."/>
            <person name="Sasaki R."/>
            <person name="Masui N."/>
            <person name="Fuji F."/>
            <person name="Hirama C."/>
            <person name="Nakamura Y."/>
            <person name="Ogasawara N."/>
            <person name="Kuhara S."/>
            <person name="Horikoshi K."/>
        </authorList>
    </citation>
    <scope>NUCLEOTIDE SEQUENCE [LARGE SCALE GENOMIC DNA]</scope>
    <source>
        <strain evidence="6">ATCC BAA-125 / DSM 18197 / FERM 7344 / JCM 9153 / C-125</strain>
    </source>
</reference>
<feature type="binding site" evidence="4">
    <location>
        <position position="222"/>
    </location>
    <ligand>
        <name>substrate</name>
    </ligand>
</feature>
<dbReference type="InterPro" id="IPR012341">
    <property type="entry name" value="6hp_glycosidase-like_sf"/>
</dbReference>
<dbReference type="GO" id="GO:0000272">
    <property type="term" value="P:polysaccharide catabolic process"/>
    <property type="evidence" value="ECO:0007669"/>
    <property type="project" value="TreeGrafter"/>
</dbReference>
<dbReference type="STRING" id="272558.gene:10727952"/>
<dbReference type="PIR" id="F83906">
    <property type="entry name" value="F83906"/>
</dbReference>
<name>Q9KB74_HALH5</name>
<dbReference type="eggNOG" id="COG1331">
    <property type="taxonomic scope" value="Bacteria"/>
</dbReference>
<dbReference type="EMBL" id="BA000004">
    <property type="protein sequence ID" value="BAB05773.1"/>
    <property type="molecule type" value="Genomic_DNA"/>
</dbReference>
<gene>
    <name evidence="5" type="ordered locus">BH2054</name>
</gene>
<proteinExistence type="inferred from homology"/>
<dbReference type="Pfam" id="PF07470">
    <property type="entry name" value="Glyco_hydro_88"/>
    <property type="match status" value="1"/>
</dbReference>
<dbReference type="SUPFAM" id="SSF48208">
    <property type="entry name" value="Six-hairpin glycosidases"/>
    <property type="match status" value="1"/>
</dbReference>
<evidence type="ECO:0000256" key="4">
    <source>
        <dbReference type="PIRSR" id="PIRSR610905-2"/>
    </source>
</evidence>
<organism evidence="5 6">
    <name type="scientific">Halalkalibacterium halodurans (strain ATCC BAA-125 / DSM 18197 / FERM 7344 / JCM 9153 / C-125)</name>
    <name type="common">Bacillus halodurans</name>
    <dbReference type="NCBI Taxonomy" id="272558"/>
    <lineage>
        <taxon>Bacteria</taxon>
        <taxon>Bacillati</taxon>
        <taxon>Bacillota</taxon>
        <taxon>Bacilli</taxon>
        <taxon>Bacillales</taxon>
        <taxon>Bacillaceae</taxon>
        <taxon>Halalkalibacterium (ex Joshi et al. 2022)</taxon>
    </lineage>
</organism>
<evidence type="ECO:0000313" key="6">
    <source>
        <dbReference type="Proteomes" id="UP000001258"/>
    </source>
</evidence>
<feature type="binding site" evidence="4">
    <location>
        <position position="150"/>
    </location>
    <ligand>
        <name>substrate</name>
    </ligand>
</feature>
<sequence>MMWKQAMTDVAEKTLTNIKRFNGRFPHVSEDGEHYELNNNNEWTNGFWSGILWLCYEYTNDPAFRQAAASTVRSFQQRMEQNLELDHHDIGFLYSLSSKAQWIIERDERAKQLTIEAADVLMKRWREKIELFQAWGPEGDLSNGGRIIVDCLMNLPLLFWASEVTGNPDYREAAIIHADKTRRFIVRGDDSTYHTFYFNQETGEALRGGTHQGYEDGSTWSRGQAWAIYGFAIAYRYTGNERYLETAKRTAKYFIENLPADYVAYWDFNAPITPDTKRDSSASAIASCGILELLSHLQETDPDKAFFQQSVQKQMTSLVENYASEKDAQGLIKRGSYSVRIGHAPDDYVIWGDYFYTEALMRLEKLRNGYWYEGK</sequence>
<feature type="binding site" evidence="4">
    <location>
        <position position="226"/>
    </location>
    <ligand>
        <name>substrate</name>
    </ligand>
</feature>
<dbReference type="Gene3D" id="1.50.10.10">
    <property type="match status" value="1"/>
</dbReference>
<dbReference type="InterPro" id="IPR010905">
    <property type="entry name" value="Glyco_hydro_88"/>
</dbReference>
<accession>Q9KB74</accession>
<feature type="active site" description="Nucleophile" evidence="3">
    <location>
        <position position="89"/>
    </location>
</feature>
<dbReference type="HOGENOM" id="CLU_027158_1_1_9"/>
<dbReference type="InterPro" id="IPR008928">
    <property type="entry name" value="6-hairpin_glycosidase_sf"/>
</dbReference>
<keyword evidence="6" id="KW-1185">Reference proteome</keyword>
<feature type="active site" description="Proton donor" evidence="3">
    <location>
        <position position="150"/>
    </location>
</feature>
<feature type="binding site" evidence="4">
    <location>
        <position position="89"/>
    </location>
    <ligand>
        <name>substrate</name>
    </ligand>
</feature>
<dbReference type="SMR" id="Q9KB74"/>
<evidence type="ECO:0000313" key="5">
    <source>
        <dbReference type="EMBL" id="BAB05773.1"/>
    </source>
</evidence>
<dbReference type="AlphaFoldDB" id="Q9KB74"/>
<protein>
    <submittedName>
        <fullName evidence="5">Unsaturated glucuronyl hydrolase</fullName>
    </submittedName>
</protein>
<feature type="binding site" evidence="4">
    <location>
        <position position="210"/>
    </location>
    <ligand>
        <name>substrate</name>
    </ligand>
</feature>
<evidence type="ECO:0000256" key="3">
    <source>
        <dbReference type="PIRSR" id="PIRSR610905-1"/>
    </source>
</evidence>
<dbReference type="CAZy" id="GH88">
    <property type="family name" value="Glycoside Hydrolase Family 88"/>
</dbReference>
<evidence type="ECO:0000256" key="1">
    <source>
        <dbReference type="ARBA" id="ARBA00022801"/>
    </source>
</evidence>
<keyword evidence="1 5" id="KW-0378">Hydrolase</keyword>